<feature type="region of interest" description="Disordered" evidence="3">
    <location>
        <begin position="667"/>
        <end position="708"/>
    </location>
</feature>
<name>A0A3S3SAC4_9ACAR</name>
<feature type="region of interest" description="Disordered" evidence="3">
    <location>
        <begin position="857"/>
        <end position="877"/>
    </location>
</feature>
<feature type="compositionally biased region" description="Low complexity" evidence="3">
    <location>
        <begin position="424"/>
        <end position="438"/>
    </location>
</feature>
<comment type="subcellular location">
    <subcellularLocation>
        <location evidence="2">Synapse</location>
    </subcellularLocation>
</comment>
<feature type="region of interest" description="Disordered" evidence="3">
    <location>
        <begin position="403"/>
        <end position="443"/>
    </location>
</feature>
<dbReference type="GO" id="GO:0048167">
    <property type="term" value="P:regulation of synaptic plasticity"/>
    <property type="evidence" value="ECO:0007669"/>
    <property type="project" value="TreeGrafter"/>
</dbReference>
<feature type="region of interest" description="Disordered" evidence="3">
    <location>
        <begin position="262"/>
        <end position="381"/>
    </location>
</feature>
<proteinExistence type="predicted"/>
<feature type="non-terminal residue" evidence="5">
    <location>
        <position position="1037"/>
    </location>
</feature>
<dbReference type="EMBL" id="NCKU01001235">
    <property type="protein sequence ID" value="RWS12665.1"/>
    <property type="molecule type" value="Genomic_DNA"/>
</dbReference>
<dbReference type="Pfam" id="PF00595">
    <property type="entry name" value="PDZ"/>
    <property type="match status" value="1"/>
</dbReference>
<dbReference type="OrthoDB" id="10059918at2759"/>
<evidence type="ECO:0000256" key="3">
    <source>
        <dbReference type="SAM" id="MobiDB-lite"/>
    </source>
</evidence>
<dbReference type="InterPro" id="IPR036034">
    <property type="entry name" value="PDZ_sf"/>
</dbReference>
<dbReference type="SUPFAM" id="SSF50156">
    <property type="entry name" value="PDZ domain-like"/>
    <property type="match status" value="1"/>
</dbReference>
<dbReference type="SMART" id="SM00228">
    <property type="entry name" value="PDZ"/>
    <property type="match status" value="1"/>
</dbReference>
<feature type="compositionally biased region" description="Polar residues" evidence="3">
    <location>
        <begin position="320"/>
        <end position="330"/>
    </location>
</feature>
<dbReference type="PANTHER" id="PTHR12157:SF21">
    <property type="entry name" value="RAB3 INTERACTING MOLECULE, ISOFORM F"/>
    <property type="match status" value="1"/>
</dbReference>
<dbReference type="Gene3D" id="2.60.40.150">
    <property type="entry name" value="C2 domain"/>
    <property type="match status" value="1"/>
</dbReference>
<evidence type="ECO:0000256" key="1">
    <source>
        <dbReference type="ARBA" id="ARBA00023018"/>
    </source>
</evidence>
<evidence type="ECO:0000313" key="6">
    <source>
        <dbReference type="Proteomes" id="UP000285301"/>
    </source>
</evidence>
<dbReference type="PANTHER" id="PTHR12157">
    <property type="entry name" value="REGULATING SYNAPTIC MEMBRANE EXOCYTOSIS PROTEIN"/>
    <property type="match status" value="1"/>
</dbReference>
<sequence>MDDLKTTSALPNSVVSFMKKIVNKAGNEHIAPPNISTSMDSLHFATISHTTSASSSGLKSNVKSTMRANNSEATSSSGRPLINRLRQKVAAIHRNRMMATFKSDPLQHHQHHSDQNSDANAILHHHLLRSQSSLTNDQLTAHLTEEERLILQKVFQKEEEFHRVSLLKKCRKSDGINPLESPSSSSNVSNTPSIGLCRICRKTILVGESCHFCDSCSQPVCEDCSSYTKRDERKPAVAALDELGISVRSPLVKQKKNIVEINNTQKPSHRGIKTQKGSNSLDSGIMARRSANKAETNIERYPSSETLSERRSSSESQSTNTGQMKTSDSGFRSREELLDSTQHRLPRKSFSASESSLEEEIDIDSGDQKTLTAETSESDPNLFFQANSEQSSRRNTQLLNANKTNLNLSLNSDVRLASPPPESMSPSSPDYSRSPRQSADSDTLEIPSFGHLIQQRRSIPSVLIDNNNVDQNHLTLMDCFARRSSTGRALPKIPNEQSRSLLELPRSRTHSTHSLDLPNPEDQPRRASAPEGENIRIVIDDVDSAGNCNRNSNIERVILHRDESDRSSRTRGFGLYVMGGKLSETDGKLYAYVSYVVPGGPAEKMSLKCGDRILEWDGKSLVNCSYEQVAAIIDASKKSVELLIEPYSTSQALDRKGSFVHQRRRLSHSLTQKSSIEKASTQSVANNNPPVTTTTSRRKLPKTPQNVNSTSEGEVLIQVMVNEERQELVVTLICCKGTRQHKHPCYAQVRILPELGFKCCKTELSMNMDWNETLIFQQFPINMVPEMALEIGVWEDDGCEAKLMCDSVIPLESAIGHQTDWWPLLAANYQKQLNRSSSMNLTTLNINEDNHYCLNGSASVPSSRRNSGRKESVGSLSISPTLKRSLGSIQTSPTRTRSLRLARSSCVSANEDIMPFDPIIDSITVPNETSVNMRRKSSSALHQNAKLNRSFSVKSEAKANDEKTSSEAANLGSGSSSEGLTSDSDTRSVMSVTSLSNLANARTVGEIKLGFVMTKGLLEIEVICARGLPLNSAKHPP</sequence>
<feature type="domain" description="PDZ" evidence="4">
    <location>
        <begin position="556"/>
        <end position="648"/>
    </location>
</feature>
<feature type="compositionally biased region" description="Polar residues" evidence="3">
    <location>
        <begin position="668"/>
        <end position="691"/>
    </location>
</feature>
<dbReference type="STRING" id="1965070.A0A3S3SAC4"/>
<comment type="caution">
    <text evidence="5">The sequence shown here is derived from an EMBL/GenBank/DDBJ whole genome shotgun (WGS) entry which is preliminary data.</text>
</comment>
<dbReference type="InterPro" id="IPR011011">
    <property type="entry name" value="Znf_FYVE_PHD"/>
</dbReference>
<feature type="region of interest" description="Disordered" evidence="3">
    <location>
        <begin position="487"/>
        <end position="531"/>
    </location>
</feature>
<dbReference type="AlphaFoldDB" id="A0A3S3SAC4"/>
<dbReference type="Gene3D" id="3.30.40.10">
    <property type="entry name" value="Zinc/RING finger domain, C3HC4 (zinc finger)"/>
    <property type="match status" value="1"/>
</dbReference>
<dbReference type="SUPFAM" id="SSF57903">
    <property type="entry name" value="FYVE/PHD zinc finger"/>
    <property type="match status" value="1"/>
</dbReference>
<feature type="region of interest" description="Disordered" evidence="3">
    <location>
        <begin position="934"/>
        <end position="985"/>
    </location>
</feature>
<feature type="compositionally biased region" description="Acidic residues" evidence="3">
    <location>
        <begin position="356"/>
        <end position="365"/>
    </location>
</feature>
<dbReference type="Gene3D" id="2.30.42.10">
    <property type="match status" value="1"/>
</dbReference>
<dbReference type="GO" id="GO:0050806">
    <property type="term" value="P:positive regulation of synaptic transmission"/>
    <property type="evidence" value="ECO:0007669"/>
    <property type="project" value="TreeGrafter"/>
</dbReference>
<keyword evidence="1" id="KW-0770">Synapse</keyword>
<keyword evidence="6" id="KW-1185">Reference proteome</keyword>
<dbReference type="GO" id="GO:0031267">
    <property type="term" value="F:small GTPase binding"/>
    <property type="evidence" value="ECO:0007669"/>
    <property type="project" value="InterPro"/>
</dbReference>
<accession>A0A3S3SAC4</accession>
<dbReference type="GO" id="GO:0048788">
    <property type="term" value="C:cytoskeleton of presynaptic active zone"/>
    <property type="evidence" value="ECO:0007669"/>
    <property type="project" value="TreeGrafter"/>
</dbReference>
<dbReference type="PROSITE" id="PS50106">
    <property type="entry name" value="PDZ"/>
    <property type="match status" value="1"/>
</dbReference>
<dbReference type="InterPro" id="IPR035892">
    <property type="entry name" value="C2_domain_sf"/>
</dbReference>
<evidence type="ECO:0000313" key="5">
    <source>
        <dbReference type="EMBL" id="RWS12665.1"/>
    </source>
</evidence>
<dbReference type="InterPro" id="IPR001478">
    <property type="entry name" value="PDZ"/>
</dbReference>
<feature type="compositionally biased region" description="Low complexity" evidence="3">
    <location>
        <begin position="966"/>
        <end position="983"/>
    </location>
</feature>
<feature type="compositionally biased region" description="Polar residues" evidence="3">
    <location>
        <begin position="934"/>
        <end position="953"/>
    </location>
</feature>
<evidence type="ECO:0000256" key="2">
    <source>
        <dbReference type="ARBA" id="ARBA00034103"/>
    </source>
</evidence>
<dbReference type="InterPro" id="IPR039032">
    <property type="entry name" value="Rim-like"/>
</dbReference>
<feature type="compositionally biased region" description="Polar residues" evidence="3">
    <location>
        <begin position="403"/>
        <end position="412"/>
    </location>
</feature>
<feature type="compositionally biased region" description="Basic and acidic residues" evidence="3">
    <location>
        <begin position="955"/>
        <end position="965"/>
    </location>
</feature>
<dbReference type="SUPFAM" id="SSF49562">
    <property type="entry name" value="C2 domain (Calcium/lipid-binding domain, CaLB)"/>
    <property type="match status" value="1"/>
</dbReference>
<dbReference type="Proteomes" id="UP000285301">
    <property type="component" value="Unassembled WGS sequence"/>
</dbReference>
<gene>
    <name evidence="5" type="ORF">B4U79_15409</name>
</gene>
<evidence type="ECO:0000259" key="4">
    <source>
        <dbReference type="PROSITE" id="PS50106"/>
    </source>
</evidence>
<dbReference type="InterPro" id="IPR013083">
    <property type="entry name" value="Znf_RING/FYVE/PHD"/>
</dbReference>
<dbReference type="GO" id="GO:0044325">
    <property type="term" value="F:transmembrane transporter binding"/>
    <property type="evidence" value="ECO:0007669"/>
    <property type="project" value="TreeGrafter"/>
</dbReference>
<dbReference type="GO" id="GO:0042734">
    <property type="term" value="C:presynaptic membrane"/>
    <property type="evidence" value="ECO:0007669"/>
    <property type="project" value="TreeGrafter"/>
</dbReference>
<protein>
    <recommendedName>
        <fullName evidence="4">PDZ domain-containing protein</fullName>
    </recommendedName>
</protein>
<dbReference type="GO" id="GO:0042391">
    <property type="term" value="P:regulation of membrane potential"/>
    <property type="evidence" value="ECO:0007669"/>
    <property type="project" value="TreeGrafter"/>
</dbReference>
<dbReference type="GO" id="GO:0048791">
    <property type="term" value="P:calcium ion-regulated exocytosis of neurotransmitter"/>
    <property type="evidence" value="ECO:0007669"/>
    <property type="project" value="TreeGrafter"/>
</dbReference>
<organism evidence="5 6">
    <name type="scientific">Dinothrombium tinctorium</name>
    <dbReference type="NCBI Taxonomy" id="1965070"/>
    <lineage>
        <taxon>Eukaryota</taxon>
        <taxon>Metazoa</taxon>
        <taxon>Ecdysozoa</taxon>
        <taxon>Arthropoda</taxon>
        <taxon>Chelicerata</taxon>
        <taxon>Arachnida</taxon>
        <taxon>Acari</taxon>
        <taxon>Acariformes</taxon>
        <taxon>Trombidiformes</taxon>
        <taxon>Prostigmata</taxon>
        <taxon>Anystina</taxon>
        <taxon>Parasitengona</taxon>
        <taxon>Trombidioidea</taxon>
        <taxon>Trombidiidae</taxon>
        <taxon>Dinothrombium</taxon>
    </lineage>
</organism>
<feature type="compositionally biased region" description="Polar residues" evidence="3">
    <location>
        <begin position="368"/>
        <end position="381"/>
    </location>
</feature>
<reference evidence="5 6" key="1">
    <citation type="journal article" date="2018" name="Gigascience">
        <title>Genomes of trombidid mites reveal novel predicted allergens and laterally-transferred genes associated with secondary metabolism.</title>
        <authorList>
            <person name="Dong X."/>
            <person name="Chaisiri K."/>
            <person name="Xia D."/>
            <person name="Armstrong S.D."/>
            <person name="Fang Y."/>
            <person name="Donnelly M.J."/>
            <person name="Kadowaki T."/>
            <person name="McGarry J.W."/>
            <person name="Darby A.C."/>
            <person name="Makepeace B.L."/>
        </authorList>
    </citation>
    <scope>NUCLEOTIDE SEQUENCE [LARGE SCALE GENOMIC DNA]</scope>
    <source>
        <strain evidence="5">UoL-WK</strain>
    </source>
</reference>